<name>A0A919TPF6_9ACTN</name>
<keyword evidence="3" id="KW-1185">Reference proteome</keyword>
<feature type="transmembrane region" description="Helical" evidence="1">
    <location>
        <begin position="7"/>
        <end position="25"/>
    </location>
</feature>
<feature type="transmembrane region" description="Helical" evidence="1">
    <location>
        <begin position="108"/>
        <end position="130"/>
    </location>
</feature>
<sequence length="135" mass="13999">MTSRRPLPLLAGILLVLVCAGLVWMPPSTFRARLFGQSGTVVVTVCNPAGGGAQRIQWTCAGDFTPDGDGPVRQVSFRSSSELPAGSHVEADATSGTASEVQARTGGLTAVLLCPLFIIAVVAVGAFRAWSTRKS</sequence>
<reference evidence="2" key="1">
    <citation type="submission" date="2021-01" db="EMBL/GenBank/DDBJ databases">
        <title>Whole genome shotgun sequence of Actinoplanes siamensis NBRC 109076.</title>
        <authorList>
            <person name="Komaki H."/>
            <person name="Tamura T."/>
        </authorList>
    </citation>
    <scope>NUCLEOTIDE SEQUENCE</scope>
    <source>
        <strain evidence="2">NBRC 109076</strain>
    </source>
</reference>
<dbReference type="RefSeq" id="WP_203685015.1">
    <property type="nucleotide sequence ID" value="NZ_BOMW01000098.1"/>
</dbReference>
<proteinExistence type="predicted"/>
<evidence type="ECO:0000256" key="1">
    <source>
        <dbReference type="SAM" id="Phobius"/>
    </source>
</evidence>
<gene>
    <name evidence="2" type="ORF">Asi03nite_72650</name>
</gene>
<keyword evidence="1" id="KW-1133">Transmembrane helix</keyword>
<comment type="caution">
    <text evidence="2">The sequence shown here is derived from an EMBL/GenBank/DDBJ whole genome shotgun (WGS) entry which is preliminary data.</text>
</comment>
<evidence type="ECO:0000313" key="3">
    <source>
        <dbReference type="Proteomes" id="UP000629619"/>
    </source>
</evidence>
<protein>
    <submittedName>
        <fullName evidence="2">Uncharacterized protein</fullName>
    </submittedName>
</protein>
<keyword evidence="1" id="KW-0472">Membrane</keyword>
<dbReference type="AlphaFoldDB" id="A0A919TPF6"/>
<keyword evidence="1" id="KW-0812">Transmembrane</keyword>
<organism evidence="2 3">
    <name type="scientific">Actinoplanes siamensis</name>
    <dbReference type="NCBI Taxonomy" id="1223317"/>
    <lineage>
        <taxon>Bacteria</taxon>
        <taxon>Bacillati</taxon>
        <taxon>Actinomycetota</taxon>
        <taxon>Actinomycetes</taxon>
        <taxon>Micromonosporales</taxon>
        <taxon>Micromonosporaceae</taxon>
        <taxon>Actinoplanes</taxon>
    </lineage>
</organism>
<dbReference type="EMBL" id="BOMW01000098">
    <property type="protein sequence ID" value="GIF09727.1"/>
    <property type="molecule type" value="Genomic_DNA"/>
</dbReference>
<accession>A0A919TPF6</accession>
<dbReference type="Proteomes" id="UP000629619">
    <property type="component" value="Unassembled WGS sequence"/>
</dbReference>
<evidence type="ECO:0000313" key="2">
    <source>
        <dbReference type="EMBL" id="GIF09727.1"/>
    </source>
</evidence>